<dbReference type="Proteomes" id="UP000298663">
    <property type="component" value="Unassembled WGS sequence"/>
</dbReference>
<evidence type="ECO:0000313" key="1">
    <source>
        <dbReference type="EMBL" id="TKR63254.1"/>
    </source>
</evidence>
<dbReference type="AlphaFoldDB" id="A0A4U5M3B9"/>
<accession>A0A4U5M3B9</accession>
<keyword evidence="2" id="KW-1185">Reference proteome</keyword>
<reference evidence="1 2" key="1">
    <citation type="journal article" date="2015" name="Genome Biol.">
        <title>Comparative genomics of Steinernema reveals deeply conserved gene regulatory networks.</title>
        <authorList>
            <person name="Dillman A.R."/>
            <person name="Macchietto M."/>
            <person name="Porter C.F."/>
            <person name="Rogers A."/>
            <person name="Williams B."/>
            <person name="Antoshechkin I."/>
            <person name="Lee M.M."/>
            <person name="Goodwin Z."/>
            <person name="Lu X."/>
            <person name="Lewis E.E."/>
            <person name="Goodrich-Blair H."/>
            <person name="Stock S.P."/>
            <person name="Adams B.J."/>
            <person name="Sternberg P.W."/>
            <person name="Mortazavi A."/>
        </authorList>
    </citation>
    <scope>NUCLEOTIDE SEQUENCE [LARGE SCALE GENOMIC DNA]</scope>
    <source>
        <strain evidence="1 2">ALL</strain>
    </source>
</reference>
<comment type="caution">
    <text evidence="1">The sequence shown here is derived from an EMBL/GenBank/DDBJ whole genome shotgun (WGS) entry which is preliminary data.</text>
</comment>
<sequence>MSKRAKLRRTNLPPCRCVLLVMLTPPITSTHHRLLLTLVFSQNSILWSAPPRVYYYFGASVFEGTLGRPQQAIRRMVSWLAFRYVWLKNKIKEVSFWVENRKMW</sequence>
<organism evidence="1 2">
    <name type="scientific">Steinernema carpocapsae</name>
    <name type="common">Entomopathogenic nematode</name>
    <dbReference type="NCBI Taxonomy" id="34508"/>
    <lineage>
        <taxon>Eukaryota</taxon>
        <taxon>Metazoa</taxon>
        <taxon>Ecdysozoa</taxon>
        <taxon>Nematoda</taxon>
        <taxon>Chromadorea</taxon>
        <taxon>Rhabditida</taxon>
        <taxon>Tylenchina</taxon>
        <taxon>Panagrolaimomorpha</taxon>
        <taxon>Strongyloidoidea</taxon>
        <taxon>Steinernematidae</taxon>
        <taxon>Steinernema</taxon>
    </lineage>
</organism>
<name>A0A4U5M3B9_STECR</name>
<reference evidence="1 2" key="2">
    <citation type="journal article" date="2019" name="G3 (Bethesda)">
        <title>Hybrid Assembly of the Genome of the Entomopathogenic Nematode Steinernema carpocapsae Identifies the X-Chromosome.</title>
        <authorList>
            <person name="Serra L."/>
            <person name="Macchietto M."/>
            <person name="Macias-Munoz A."/>
            <person name="McGill C.J."/>
            <person name="Rodriguez I.M."/>
            <person name="Rodriguez B."/>
            <person name="Murad R."/>
            <person name="Mortazavi A."/>
        </authorList>
    </citation>
    <scope>NUCLEOTIDE SEQUENCE [LARGE SCALE GENOMIC DNA]</scope>
    <source>
        <strain evidence="1 2">ALL</strain>
    </source>
</reference>
<gene>
    <name evidence="1" type="ORF">L596_027103</name>
</gene>
<protein>
    <submittedName>
        <fullName evidence="1">Uncharacterized protein</fullName>
    </submittedName>
</protein>
<dbReference type="EMBL" id="AZBU02000010">
    <property type="protein sequence ID" value="TKR63254.1"/>
    <property type="molecule type" value="Genomic_DNA"/>
</dbReference>
<evidence type="ECO:0000313" key="2">
    <source>
        <dbReference type="Proteomes" id="UP000298663"/>
    </source>
</evidence>
<proteinExistence type="predicted"/>